<keyword evidence="1" id="KW-1003">Cell membrane</keyword>
<evidence type="ECO:0000256" key="5">
    <source>
        <dbReference type="SAM" id="MobiDB-lite"/>
    </source>
</evidence>
<feature type="transmembrane region" description="Helical" evidence="6">
    <location>
        <begin position="56"/>
        <end position="77"/>
    </location>
</feature>
<evidence type="ECO:0000259" key="7">
    <source>
        <dbReference type="Pfam" id="PF06305"/>
    </source>
</evidence>
<name>A0A1H1FUP6_9ACTN</name>
<keyword evidence="9" id="KW-1185">Reference proteome</keyword>
<dbReference type="STRING" id="995062.SAMN04489718_3254"/>
<keyword evidence="4 6" id="KW-0472">Membrane</keyword>
<evidence type="ECO:0000256" key="1">
    <source>
        <dbReference type="ARBA" id="ARBA00022475"/>
    </source>
</evidence>
<evidence type="ECO:0000313" key="8">
    <source>
        <dbReference type="EMBL" id="SDR04742.1"/>
    </source>
</evidence>
<protein>
    <submittedName>
        <fullName evidence="8">Uncharacterized integral membrane protein</fullName>
    </submittedName>
</protein>
<feature type="region of interest" description="Disordered" evidence="5">
    <location>
        <begin position="1"/>
        <end position="55"/>
    </location>
</feature>
<dbReference type="InterPro" id="IPR010445">
    <property type="entry name" value="LapA_dom"/>
</dbReference>
<keyword evidence="3 6" id="KW-1133">Transmembrane helix</keyword>
<dbReference type="Proteomes" id="UP000199301">
    <property type="component" value="Unassembled WGS sequence"/>
</dbReference>
<dbReference type="Pfam" id="PF06305">
    <property type="entry name" value="LapA_dom"/>
    <property type="match status" value="1"/>
</dbReference>
<dbReference type="EMBL" id="FNKO01000002">
    <property type="protein sequence ID" value="SDR04742.1"/>
    <property type="molecule type" value="Genomic_DNA"/>
</dbReference>
<keyword evidence="2 6" id="KW-0812">Transmembrane</keyword>
<proteinExistence type="predicted"/>
<feature type="transmembrane region" description="Helical" evidence="6">
    <location>
        <begin position="97"/>
        <end position="120"/>
    </location>
</feature>
<dbReference type="GO" id="GO:0005886">
    <property type="term" value="C:plasma membrane"/>
    <property type="evidence" value="ECO:0007669"/>
    <property type="project" value="InterPro"/>
</dbReference>
<feature type="domain" description="Lipopolysaccharide assembly protein A" evidence="7">
    <location>
        <begin position="78"/>
        <end position="131"/>
    </location>
</feature>
<evidence type="ECO:0000256" key="6">
    <source>
        <dbReference type="SAM" id="Phobius"/>
    </source>
</evidence>
<evidence type="ECO:0000256" key="2">
    <source>
        <dbReference type="ARBA" id="ARBA00022692"/>
    </source>
</evidence>
<gene>
    <name evidence="8" type="ORF">SAMN04489718_3254</name>
</gene>
<evidence type="ECO:0000256" key="4">
    <source>
        <dbReference type="ARBA" id="ARBA00023136"/>
    </source>
</evidence>
<evidence type="ECO:0000313" key="9">
    <source>
        <dbReference type="Proteomes" id="UP000199301"/>
    </source>
</evidence>
<organism evidence="8 9">
    <name type="scientific">Actinopolyspora saharensis</name>
    <dbReference type="NCBI Taxonomy" id="995062"/>
    <lineage>
        <taxon>Bacteria</taxon>
        <taxon>Bacillati</taxon>
        <taxon>Actinomycetota</taxon>
        <taxon>Actinomycetes</taxon>
        <taxon>Actinopolysporales</taxon>
        <taxon>Actinopolysporaceae</taxon>
        <taxon>Actinopolyspora</taxon>
    </lineage>
</organism>
<dbReference type="AlphaFoldDB" id="A0A1H1FUP6"/>
<reference evidence="9" key="1">
    <citation type="submission" date="2016-10" db="EMBL/GenBank/DDBJ databases">
        <authorList>
            <person name="Varghese N."/>
            <person name="Submissions S."/>
        </authorList>
    </citation>
    <scope>NUCLEOTIDE SEQUENCE [LARGE SCALE GENOMIC DNA]</scope>
    <source>
        <strain evidence="9">DSM 45459</strain>
    </source>
</reference>
<evidence type="ECO:0000256" key="3">
    <source>
        <dbReference type="ARBA" id="ARBA00022989"/>
    </source>
</evidence>
<sequence length="135" mass="14179">MKPTGHNGHMSEKAPGWSDDGENGQHEPEVRPPGNGEGSVRGGEEARKGQSHTRTAGTWAAVVVATIALIILLIFILQNLQAVTVTFLGVRGELPLGVALLFAAAIGGLLVALVGAARIMQLRRSGKRKKRGKVS</sequence>
<accession>A0A1H1FUP6</accession>